<dbReference type="InterPro" id="IPR013342">
    <property type="entry name" value="Mandelate_racemase_C"/>
</dbReference>
<dbReference type="EMBL" id="AP022853">
    <property type="protein sequence ID" value="BCB26251.1"/>
    <property type="molecule type" value="Genomic_DNA"/>
</dbReference>
<dbReference type="PROSITE" id="PS00909">
    <property type="entry name" value="MR_MLE_2"/>
    <property type="match status" value="1"/>
</dbReference>
<evidence type="ECO:0000256" key="1">
    <source>
        <dbReference type="ARBA" id="ARBA00008031"/>
    </source>
</evidence>
<keyword evidence="3" id="KW-0413">Isomerase</keyword>
<evidence type="ECO:0000256" key="4">
    <source>
        <dbReference type="NCBIfam" id="TIGR01927"/>
    </source>
</evidence>
<dbReference type="InterPro" id="IPR036849">
    <property type="entry name" value="Enolase-like_C_sf"/>
</dbReference>
<dbReference type="Proteomes" id="UP000502260">
    <property type="component" value="Chromosome"/>
</dbReference>
<dbReference type="SUPFAM" id="SSF51604">
    <property type="entry name" value="Enolase C-terminal domain-like"/>
    <property type="match status" value="1"/>
</dbReference>
<dbReference type="Pfam" id="PF13378">
    <property type="entry name" value="MR_MLE_C"/>
    <property type="match status" value="1"/>
</dbReference>
<sequence length="348" mass="36408">MQIETSRVFSYRLPLKAEWHSAQGDFSTRSGCLLCLETDTGLRGWGDCASLTGDAAPDALSQWHKDLPGLDLAQARRHLEQSTLAPAARCAVDTALADLAAQQAGLPLACWLNPQAALNVQCNAALGALDETAAARAAAALAEGFTVLKLKVGLAGVAQELAWLRQLADALPAGILLRLDANQAWSEGDAQRFIAGLDGLPVEMLEEPLARPDLPRLAALQQRTAIALALDESLPGLDPAQVCASRAVRRLVLKPALLGGLYACMDWARQAQATQGMACVATTTLDCAVGTLAAAHLAAALGNGLHHGLATSAWLARDVGRAPPVSGGIMRLGTQPGLGFEPDWDELS</sequence>
<dbReference type="InterPro" id="IPR018110">
    <property type="entry name" value="Mandel_Rmase/mucon_lact_enz_CS"/>
</dbReference>
<gene>
    <name evidence="6" type="ORF">SKTS_11370</name>
</gene>
<dbReference type="GO" id="GO:0043748">
    <property type="term" value="F:O-succinylbenzoate synthase activity"/>
    <property type="evidence" value="ECO:0007669"/>
    <property type="project" value="UniProtKB-EC"/>
</dbReference>
<protein>
    <recommendedName>
        <fullName evidence="4">o-succinylbenzoate synthase</fullName>
        <ecNumber evidence="4">4.2.1.113</ecNumber>
    </recommendedName>
</protein>
<dbReference type="GO" id="GO:0009234">
    <property type="term" value="P:menaquinone biosynthetic process"/>
    <property type="evidence" value="ECO:0007669"/>
    <property type="project" value="UniProtKB-UniRule"/>
</dbReference>
<dbReference type="PANTHER" id="PTHR48073">
    <property type="entry name" value="O-SUCCINYLBENZOATE SYNTHASE-RELATED"/>
    <property type="match status" value="1"/>
</dbReference>
<reference evidence="7" key="1">
    <citation type="submission" date="2020-03" db="EMBL/GenBank/DDBJ databases">
        <title>Complete genome sequence of sulfur-oxidizing bacterium skT11.</title>
        <authorList>
            <person name="Kanda M."/>
            <person name="Kojima H."/>
            <person name="Fukui M."/>
        </authorList>
    </citation>
    <scope>NUCLEOTIDE SEQUENCE [LARGE SCALE GENOMIC DNA]</scope>
    <source>
        <strain evidence="7">skT11</strain>
    </source>
</reference>
<dbReference type="NCBIfam" id="TIGR01927">
    <property type="entry name" value="menC_gam_Gplu"/>
    <property type="match status" value="1"/>
</dbReference>
<dbReference type="SMART" id="SM00922">
    <property type="entry name" value="MR_MLE"/>
    <property type="match status" value="1"/>
</dbReference>
<evidence type="ECO:0000256" key="3">
    <source>
        <dbReference type="ARBA" id="ARBA00023235"/>
    </source>
</evidence>
<dbReference type="InterPro" id="IPR013341">
    <property type="entry name" value="Mandelate_racemase_N_dom"/>
</dbReference>
<organism evidence="6 7">
    <name type="scientific">Sulfurimicrobium lacus</name>
    <dbReference type="NCBI Taxonomy" id="2715678"/>
    <lineage>
        <taxon>Bacteria</taxon>
        <taxon>Pseudomonadati</taxon>
        <taxon>Pseudomonadota</taxon>
        <taxon>Betaproteobacteria</taxon>
        <taxon>Nitrosomonadales</taxon>
        <taxon>Sulfuricellaceae</taxon>
        <taxon>Sulfurimicrobium</taxon>
    </lineage>
</organism>
<evidence type="ECO:0000256" key="2">
    <source>
        <dbReference type="ARBA" id="ARBA00022723"/>
    </source>
</evidence>
<evidence type="ECO:0000313" key="6">
    <source>
        <dbReference type="EMBL" id="BCB26251.1"/>
    </source>
</evidence>
<keyword evidence="2" id="KW-0479">Metal-binding</keyword>
<keyword evidence="7" id="KW-1185">Reference proteome</keyword>
<dbReference type="SFLD" id="SFLDG00180">
    <property type="entry name" value="muconate_cycloisomerase"/>
    <property type="match status" value="1"/>
</dbReference>
<evidence type="ECO:0000259" key="5">
    <source>
        <dbReference type="SMART" id="SM00922"/>
    </source>
</evidence>
<dbReference type="KEGG" id="slac:SKTS_11370"/>
<dbReference type="GO" id="GO:0016854">
    <property type="term" value="F:racemase and epimerase activity"/>
    <property type="evidence" value="ECO:0007669"/>
    <property type="project" value="UniProtKB-ARBA"/>
</dbReference>
<dbReference type="SUPFAM" id="SSF54826">
    <property type="entry name" value="Enolase N-terminal domain-like"/>
    <property type="match status" value="1"/>
</dbReference>
<dbReference type="GO" id="GO:0046872">
    <property type="term" value="F:metal ion binding"/>
    <property type="evidence" value="ECO:0007669"/>
    <property type="project" value="UniProtKB-KW"/>
</dbReference>
<dbReference type="GO" id="GO:0006518">
    <property type="term" value="P:peptide metabolic process"/>
    <property type="evidence" value="ECO:0007669"/>
    <property type="project" value="UniProtKB-ARBA"/>
</dbReference>
<dbReference type="Pfam" id="PF02746">
    <property type="entry name" value="MR_MLE_N"/>
    <property type="match status" value="1"/>
</dbReference>
<accession>A0A6F8VAS7</accession>
<dbReference type="SFLD" id="SFLDS00001">
    <property type="entry name" value="Enolase"/>
    <property type="match status" value="1"/>
</dbReference>
<dbReference type="Gene3D" id="3.20.20.120">
    <property type="entry name" value="Enolase-like C-terminal domain"/>
    <property type="match status" value="1"/>
</dbReference>
<dbReference type="AlphaFoldDB" id="A0A6F8VAS7"/>
<comment type="similarity">
    <text evidence="1">Belongs to the mandelate racemase/muconate lactonizing enzyme family.</text>
</comment>
<name>A0A6F8VAS7_9PROT</name>
<dbReference type="PANTHER" id="PTHR48073:SF2">
    <property type="entry name" value="O-SUCCINYLBENZOATE SYNTHASE"/>
    <property type="match status" value="1"/>
</dbReference>
<dbReference type="RefSeq" id="WP_173061635.1">
    <property type="nucleotide sequence ID" value="NZ_AP022853.1"/>
</dbReference>
<dbReference type="GO" id="GO:0009063">
    <property type="term" value="P:amino acid catabolic process"/>
    <property type="evidence" value="ECO:0007669"/>
    <property type="project" value="InterPro"/>
</dbReference>
<dbReference type="InterPro" id="IPR029017">
    <property type="entry name" value="Enolase-like_N"/>
</dbReference>
<dbReference type="SFLD" id="SFLDF00009">
    <property type="entry name" value="o-succinylbenzoate_synthase"/>
    <property type="match status" value="1"/>
</dbReference>
<dbReference type="Gene3D" id="3.30.390.10">
    <property type="entry name" value="Enolase-like, N-terminal domain"/>
    <property type="match status" value="1"/>
</dbReference>
<dbReference type="EC" id="4.2.1.113" evidence="4"/>
<evidence type="ECO:0000313" key="7">
    <source>
        <dbReference type="Proteomes" id="UP000502260"/>
    </source>
</evidence>
<feature type="domain" description="Mandelate racemase/muconate lactonizing enzyme C-terminal" evidence="5">
    <location>
        <begin position="130"/>
        <end position="227"/>
    </location>
</feature>
<proteinExistence type="inferred from homology"/>
<dbReference type="InterPro" id="IPR029065">
    <property type="entry name" value="Enolase_C-like"/>
</dbReference>